<dbReference type="SMART" id="SM00487">
    <property type="entry name" value="DEXDc"/>
    <property type="match status" value="1"/>
</dbReference>
<dbReference type="Proteomes" id="UP000278081">
    <property type="component" value="Unassembled WGS sequence"/>
</dbReference>
<dbReference type="InterPro" id="IPR014001">
    <property type="entry name" value="Helicase_ATP-bd"/>
</dbReference>
<organism evidence="2 4">
    <name type="scientific">Rhizobium chutanense</name>
    <dbReference type="NCBI Taxonomy" id="2035448"/>
    <lineage>
        <taxon>Bacteria</taxon>
        <taxon>Pseudomonadati</taxon>
        <taxon>Pseudomonadota</taxon>
        <taxon>Alphaproteobacteria</taxon>
        <taxon>Hyphomicrobiales</taxon>
        <taxon>Rhizobiaceae</taxon>
        <taxon>Rhizobium/Agrobacterium group</taxon>
        <taxon>Rhizobium</taxon>
    </lineage>
</organism>
<accession>A0A3S0QQT5</accession>
<dbReference type="InterPro" id="IPR006935">
    <property type="entry name" value="Helicase/UvrB_N"/>
</dbReference>
<dbReference type="Pfam" id="PF04851">
    <property type="entry name" value="ResIII"/>
    <property type="match status" value="1"/>
</dbReference>
<keyword evidence="2" id="KW-0347">Helicase</keyword>
<evidence type="ECO:0000313" key="3">
    <source>
        <dbReference type="EMBL" id="RUM01240.1"/>
    </source>
</evidence>
<dbReference type="GO" id="GO:0004386">
    <property type="term" value="F:helicase activity"/>
    <property type="evidence" value="ECO:0007669"/>
    <property type="project" value="UniProtKB-KW"/>
</dbReference>
<dbReference type="PANTHER" id="PTHR47396:SF1">
    <property type="entry name" value="ATP-DEPENDENT HELICASE IRC3-RELATED"/>
    <property type="match status" value="1"/>
</dbReference>
<dbReference type="GO" id="GO:0016787">
    <property type="term" value="F:hydrolase activity"/>
    <property type="evidence" value="ECO:0007669"/>
    <property type="project" value="InterPro"/>
</dbReference>
<dbReference type="InterPro" id="IPR027417">
    <property type="entry name" value="P-loop_NTPase"/>
</dbReference>
<dbReference type="Gene3D" id="3.40.50.300">
    <property type="entry name" value="P-loop containing nucleotide triphosphate hydrolases"/>
    <property type="match status" value="2"/>
</dbReference>
<evidence type="ECO:0000259" key="1">
    <source>
        <dbReference type="PROSITE" id="PS51192"/>
    </source>
</evidence>
<dbReference type="GO" id="GO:0005829">
    <property type="term" value="C:cytosol"/>
    <property type="evidence" value="ECO:0007669"/>
    <property type="project" value="TreeGrafter"/>
</dbReference>
<dbReference type="EMBL" id="RJTJ01000023">
    <property type="protein sequence ID" value="RUM01240.1"/>
    <property type="molecule type" value="Genomic_DNA"/>
</dbReference>
<comment type="caution">
    <text evidence="2">The sequence shown here is derived from an EMBL/GenBank/DDBJ whole genome shotgun (WGS) entry which is preliminary data.</text>
</comment>
<dbReference type="GO" id="GO:0005524">
    <property type="term" value="F:ATP binding"/>
    <property type="evidence" value="ECO:0007669"/>
    <property type="project" value="InterPro"/>
</dbReference>
<evidence type="ECO:0000313" key="5">
    <source>
        <dbReference type="Proteomes" id="UP000278081"/>
    </source>
</evidence>
<dbReference type="GO" id="GO:0003677">
    <property type="term" value="F:DNA binding"/>
    <property type="evidence" value="ECO:0007669"/>
    <property type="project" value="InterPro"/>
</dbReference>
<feature type="domain" description="Helicase ATP-binding" evidence="1">
    <location>
        <begin position="28"/>
        <end position="200"/>
    </location>
</feature>
<name>A0A2A6J6P8_9HYPH</name>
<gene>
    <name evidence="2" type="ORF">CO666_24300</name>
    <name evidence="3" type="ORF">EFR84_23370</name>
</gene>
<sequence length="1025" mass="112700">MVAIEDLIVADLALWPHQRDAVTRAEKYFESESPRGCLIQMPTGTGKTGVMAVIAGRRSFERAVLVVCPSSALVEQLIGQFQGRFWDKIGADDVWKPHRVLRVLPSEIDELAEALKAYASQRVIIVATIQAIQQTEADGNIGKLHGLVGTILFDEGHREPAPSWANVIRGFSVPTVLFSATPFRGDMKIFDVDDAHIHFLSFEEAVEDGLIRGVEIVEAALPLDPGEFAVELVARVDALVADGRFAASNKVIVRCASEESVTEMHQAIKTALVGRPDGVLAVHNNFRTNALDGIYDSVPKGLDGRAERFLVHQYMLIEGIDDPNCTILALYEPFSNTRMLVQQVGRLIRHPGPIGEQVPRAYVLSPLGSEVEDDWCSFLKYDTACRDNGGKPFIRNDGKVLEDLVKALPELDYVAGKFRSRIDLDSADIHNDLRFPSAAVAFSVLPDLNMDELQKHVTAELAAEDRHQAIVGTTPDGHCRYHLTLRLTPSPFLSGYLFHAPSLEATIYAKCAGRLFFYDSAGLWINEVEGIGPRINSKSLRPLLPEGSENSISFLNVKNTDLGPLSLRSRSLSARSLERSGVFMGEHLNVVTRATGSITAGSDATRKRRAVGFSRSRVRDGKGTDLTAEEFADWCAEVNQELDAAAEAATIFSRFAAPADVPADTSPINILIDMLEVGGLFTSSGRRNSEIQTEDLCVDVQQDTDPKAPGRFRFTLRVDETDHLVWIDWVPKKRKYWLTSPGLSKIKSKENERISLTRRLNQLQPFRIITADLKHTYVNGDFYALDLDLANARGAGGLVLDLLTPVVGLDAIGSEKGEIRNGHFDDWEGGSLFSFIDRALNPGGGPASLGEPFPDLVCDDLQDEVGDFIGVDERAASPRVALIVAKWKKGSPGVSASAFYDVCAQGVKNLAYMKSDGNPLPGPQTRFDGNWRLSANGLTQTINRRRHGRSSKAFRAAFQRMRTAPSTERSIWLVCSGGMLSLEKLKTEFAKPHPEPHVLQFYHLVVSTYSACQSVGVQLRIFCAE</sequence>
<reference evidence="3 5" key="2">
    <citation type="submission" date="2018-11" db="EMBL/GenBank/DDBJ databases">
        <title>Rhizobium chutanense sp. nov., isolated from root nodules of Phaseolus vulgaris in China.</title>
        <authorList>
            <person name="Huo Y."/>
        </authorList>
    </citation>
    <scope>NUCLEOTIDE SEQUENCE [LARGE SCALE GENOMIC DNA]</scope>
    <source>
        <strain evidence="3 5">C16</strain>
    </source>
</reference>
<dbReference type="Proteomes" id="UP000220768">
    <property type="component" value="Unassembled WGS sequence"/>
</dbReference>
<protein>
    <submittedName>
        <fullName evidence="3">DEAD/DEAH box helicase</fullName>
    </submittedName>
    <submittedName>
        <fullName evidence="2">RNA helicase</fullName>
    </submittedName>
</protein>
<keyword evidence="4" id="KW-1185">Reference proteome</keyword>
<dbReference type="PANTHER" id="PTHR47396">
    <property type="entry name" value="TYPE I RESTRICTION ENZYME ECOKI R PROTEIN"/>
    <property type="match status" value="1"/>
</dbReference>
<proteinExistence type="predicted"/>
<keyword evidence="2" id="KW-0067">ATP-binding</keyword>
<dbReference type="CDD" id="cd18785">
    <property type="entry name" value="SF2_C"/>
    <property type="match status" value="1"/>
</dbReference>
<accession>A0A2A6J6P8</accession>
<dbReference type="InterPro" id="IPR050742">
    <property type="entry name" value="Helicase_Restrict-Modif_Enz"/>
</dbReference>
<evidence type="ECO:0000313" key="4">
    <source>
        <dbReference type="Proteomes" id="UP000220768"/>
    </source>
</evidence>
<reference evidence="2 4" key="1">
    <citation type="submission" date="2017-09" db="EMBL/GenBank/DDBJ databases">
        <title>Comparative genomics of rhizobia isolated from Phaseolus vulgaris in China.</title>
        <authorList>
            <person name="Tong W."/>
        </authorList>
    </citation>
    <scope>NUCLEOTIDE SEQUENCE [LARGE SCALE GENOMIC DNA]</scope>
    <source>
        <strain evidence="2 4">C5</strain>
    </source>
</reference>
<keyword evidence="2" id="KW-0378">Hydrolase</keyword>
<dbReference type="SUPFAM" id="SSF52540">
    <property type="entry name" value="P-loop containing nucleoside triphosphate hydrolases"/>
    <property type="match status" value="2"/>
</dbReference>
<dbReference type="PROSITE" id="PS51192">
    <property type="entry name" value="HELICASE_ATP_BIND_1"/>
    <property type="match status" value="1"/>
</dbReference>
<evidence type="ECO:0000313" key="2">
    <source>
        <dbReference type="EMBL" id="PDT01671.1"/>
    </source>
</evidence>
<dbReference type="AlphaFoldDB" id="A0A2A6J6P8"/>
<keyword evidence="2" id="KW-0547">Nucleotide-binding</keyword>
<dbReference type="OrthoDB" id="5194627at2"/>
<dbReference type="EMBL" id="NWSV01000021">
    <property type="protein sequence ID" value="PDT01671.1"/>
    <property type="molecule type" value="Genomic_DNA"/>
</dbReference>